<accession>A0A3A4A3B5</accession>
<dbReference type="Proteomes" id="UP000265768">
    <property type="component" value="Unassembled WGS sequence"/>
</dbReference>
<dbReference type="EMBL" id="QZEY01000035">
    <property type="protein sequence ID" value="RJL19722.1"/>
    <property type="molecule type" value="Genomic_DNA"/>
</dbReference>
<evidence type="ECO:0000313" key="2">
    <source>
        <dbReference type="EMBL" id="RJL19722.1"/>
    </source>
</evidence>
<name>A0A3A4A3B5_9ACTN</name>
<dbReference type="AlphaFoldDB" id="A0A3A4A3B5"/>
<organism evidence="2 3">
    <name type="scientific">Bailinhaonella thermotolerans</name>
    <dbReference type="NCBI Taxonomy" id="1070861"/>
    <lineage>
        <taxon>Bacteria</taxon>
        <taxon>Bacillati</taxon>
        <taxon>Actinomycetota</taxon>
        <taxon>Actinomycetes</taxon>
        <taxon>Streptosporangiales</taxon>
        <taxon>Streptosporangiaceae</taxon>
        <taxon>Bailinhaonella</taxon>
    </lineage>
</organism>
<protein>
    <submittedName>
        <fullName evidence="2">Uncharacterized protein</fullName>
    </submittedName>
</protein>
<reference evidence="2 3" key="1">
    <citation type="submission" date="2018-09" db="EMBL/GenBank/DDBJ databases">
        <title>YIM 75507 draft genome.</title>
        <authorList>
            <person name="Tang S."/>
            <person name="Feng Y."/>
        </authorList>
    </citation>
    <scope>NUCLEOTIDE SEQUENCE [LARGE SCALE GENOMIC DNA]</scope>
    <source>
        <strain evidence="2 3">YIM 75507</strain>
    </source>
</reference>
<keyword evidence="3" id="KW-1185">Reference proteome</keyword>
<gene>
    <name evidence="2" type="ORF">D5H75_40055</name>
</gene>
<evidence type="ECO:0000313" key="3">
    <source>
        <dbReference type="Proteomes" id="UP000265768"/>
    </source>
</evidence>
<comment type="caution">
    <text evidence="2">The sequence shown here is derived from an EMBL/GenBank/DDBJ whole genome shotgun (WGS) entry which is preliminary data.</text>
</comment>
<evidence type="ECO:0000256" key="1">
    <source>
        <dbReference type="SAM" id="MobiDB-lite"/>
    </source>
</evidence>
<sequence>MSALSPDRLPNGARLEITVREGTYHALYWYGPEEAPPLPGHDPYDAYDGEGTGDTLEAAALAAIADAERGGEE</sequence>
<dbReference type="RefSeq" id="WP_119931867.1">
    <property type="nucleotide sequence ID" value="NZ_QZEY01000035.1"/>
</dbReference>
<feature type="region of interest" description="Disordered" evidence="1">
    <location>
        <begin position="32"/>
        <end position="52"/>
    </location>
</feature>
<proteinExistence type="predicted"/>